<name>A0ABR7XRL6_9SPHI</name>
<evidence type="ECO:0000259" key="3">
    <source>
        <dbReference type="Pfam" id="PF04773"/>
    </source>
</evidence>
<dbReference type="Pfam" id="PF04773">
    <property type="entry name" value="FecR"/>
    <property type="match status" value="1"/>
</dbReference>
<evidence type="ECO:0000259" key="4">
    <source>
        <dbReference type="Pfam" id="PF16344"/>
    </source>
</evidence>
<dbReference type="PANTHER" id="PTHR30273:SF2">
    <property type="entry name" value="PROTEIN FECR"/>
    <property type="match status" value="1"/>
</dbReference>
<keyword evidence="2" id="KW-1133">Transmembrane helix</keyword>
<keyword evidence="1" id="KW-0175">Coiled coil</keyword>
<evidence type="ECO:0000256" key="1">
    <source>
        <dbReference type="SAM" id="Coils"/>
    </source>
</evidence>
<gene>
    <name evidence="5" type="ORF">H8B21_09530</name>
</gene>
<feature type="transmembrane region" description="Helical" evidence="2">
    <location>
        <begin position="79"/>
        <end position="97"/>
    </location>
</feature>
<protein>
    <submittedName>
        <fullName evidence="5">FecR domain-containing protein</fullName>
    </submittedName>
</protein>
<keyword evidence="6" id="KW-1185">Reference proteome</keyword>
<evidence type="ECO:0000256" key="2">
    <source>
        <dbReference type="SAM" id="Phobius"/>
    </source>
</evidence>
<evidence type="ECO:0000313" key="5">
    <source>
        <dbReference type="EMBL" id="MBD1421806.1"/>
    </source>
</evidence>
<keyword evidence="2" id="KW-0812">Transmembrane</keyword>
<keyword evidence="2" id="KW-0472">Membrane</keyword>
<dbReference type="Pfam" id="PF16344">
    <property type="entry name" value="FecR_C"/>
    <property type="match status" value="1"/>
</dbReference>
<dbReference type="Gene3D" id="2.60.120.1440">
    <property type="match status" value="1"/>
</dbReference>
<feature type="domain" description="FecR protein" evidence="3">
    <location>
        <begin position="172"/>
        <end position="264"/>
    </location>
</feature>
<dbReference type="EMBL" id="JACNYL010000002">
    <property type="protein sequence ID" value="MBD1421806.1"/>
    <property type="molecule type" value="Genomic_DNA"/>
</dbReference>
<dbReference type="InterPro" id="IPR032508">
    <property type="entry name" value="FecR_C"/>
</dbReference>
<dbReference type="InterPro" id="IPR006860">
    <property type="entry name" value="FecR"/>
</dbReference>
<dbReference type="Proteomes" id="UP000651112">
    <property type="component" value="Unassembled WGS sequence"/>
</dbReference>
<dbReference type="RefSeq" id="WP_190313522.1">
    <property type="nucleotide sequence ID" value="NZ_JACNYL010000002.1"/>
</dbReference>
<reference evidence="5 6" key="1">
    <citation type="submission" date="2020-08" db="EMBL/GenBank/DDBJ databases">
        <title>Sphingobacterium sp. DN00404 isolated from aquaculture water.</title>
        <authorList>
            <person name="Zhang M."/>
        </authorList>
    </citation>
    <scope>NUCLEOTIDE SEQUENCE [LARGE SCALE GENOMIC DNA]</scope>
    <source>
        <strain evidence="5 6">KCTC 42746</strain>
    </source>
</reference>
<dbReference type="InterPro" id="IPR012373">
    <property type="entry name" value="Ferrdict_sens_TM"/>
</dbReference>
<feature type="coiled-coil region" evidence="1">
    <location>
        <begin position="36"/>
        <end position="63"/>
    </location>
</feature>
<accession>A0ABR7XRL6</accession>
<dbReference type="Gene3D" id="3.55.50.30">
    <property type="match status" value="1"/>
</dbReference>
<organism evidence="5 6">
    <name type="scientific">Sphingobacterium chuzhouense</name>
    <dbReference type="NCBI Taxonomy" id="1742264"/>
    <lineage>
        <taxon>Bacteria</taxon>
        <taxon>Pseudomonadati</taxon>
        <taxon>Bacteroidota</taxon>
        <taxon>Sphingobacteriia</taxon>
        <taxon>Sphingobacteriales</taxon>
        <taxon>Sphingobacteriaceae</taxon>
        <taxon>Sphingobacterium</taxon>
    </lineage>
</organism>
<dbReference type="PANTHER" id="PTHR30273">
    <property type="entry name" value="PERIPLASMIC SIGNAL SENSOR AND SIGMA FACTOR ACTIVATOR FECR-RELATED"/>
    <property type="match status" value="1"/>
</dbReference>
<feature type="domain" description="Protein FecR C-terminal" evidence="4">
    <location>
        <begin position="310"/>
        <end position="376"/>
    </location>
</feature>
<sequence>MSGNSNRIKSKLSAIFKRYVNGEASAEEERFVERFYQQVGDQKENADINFDHLEQEIKQTIDNQISSKNKVIKLSYSPYIRLAACLLLVCTAVFVIFRMSGSDSSSKSLQTTGIAKENPILSIGAEKSYPLDEEVQDSSAYRIIDDQKVFLLSALAEEIADDAPRKITNPTKKVFTFLLDDGSQVWLNAHSSIEFMSSFNKTERMVHVSGEVSLDVAKREQDGKPMPFFVKTPLQTVEVLGTQFSMNTQEAGEESVVLLEGKIRLKHNKYNTSVVLTPNQKAFLSPSNNRILVASADENNKVRAWRKGLFYFEGEQVADVMKELAQWYEQPIQVDQTVQELPITGMISRYEQLMDVLEIMEMTNNITFVEKKGVIYVTAND</sequence>
<proteinExistence type="predicted"/>
<comment type="caution">
    <text evidence="5">The sequence shown here is derived from an EMBL/GenBank/DDBJ whole genome shotgun (WGS) entry which is preliminary data.</text>
</comment>
<evidence type="ECO:0000313" key="6">
    <source>
        <dbReference type="Proteomes" id="UP000651112"/>
    </source>
</evidence>